<dbReference type="GO" id="GO:0016747">
    <property type="term" value="F:acyltransferase activity, transferring groups other than amino-acyl groups"/>
    <property type="evidence" value="ECO:0007669"/>
    <property type="project" value="InterPro"/>
</dbReference>
<dbReference type="AlphaFoldDB" id="A0A2I0QR94"/>
<evidence type="ECO:0000313" key="2">
    <source>
        <dbReference type="EMBL" id="PKR76857.1"/>
    </source>
</evidence>
<dbReference type="PANTHER" id="PTHR43617">
    <property type="entry name" value="L-AMINO ACID N-ACETYLTRANSFERASE"/>
    <property type="match status" value="1"/>
</dbReference>
<evidence type="ECO:0000313" key="3">
    <source>
        <dbReference type="Proteomes" id="UP000243524"/>
    </source>
</evidence>
<sequence>MNITIRQETPNDYQATEKVVEAAFKNAEFTDHDEHNLVARLRKSEAFVPQLSLVAEDDNQLVGHIMLSRIRINSESKSIESLALAPVSVLPDYQGKGIGKELIMETLNQARILNFKSVIVLGHPEYYKKLGFRNASLWGIKAPFDVPDDAFMALELEEKSLADVTGVVQYPEAFSG</sequence>
<comment type="caution">
    <text evidence="2">The sequence shown here is derived from an EMBL/GenBank/DDBJ whole genome shotgun (WGS) entry which is preliminary data.</text>
</comment>
<dbReference type="EMBL" id="PJNH01000004">
    <property type="protein sequence ID" value="PKR76857.1"/>
    <property type="molecule type" value="Genomic_DNA"/>
</dbReference>
<keyword evidence="2" id="KW-0808">Transferase</keyword>
<dbReference type="OrthoDB" id="9797178at2"/>
<dbReference type="Gene3D" id="3.40.630.30">
    <property type="match status" value="1"/>
</dbReference>
<dbReference type="Proteomes" id="UP000243524">
    <property type="component" value="Unassembled WGS sequence"/>
</dbReference>
<dbReference type="PROSITE" id="PS51186">
    <property type="entry name" value="GNAT"/>
    <property type="match status" value="1"/>
</dbReference>
<dbReference type="InterPro" id="IPR016181">
    <property type="entry name" value="Acyl_CoA_acyltransferase"/>
</dbReference>
<dbReference type="InterPro" id="IPR050276">
    <property type="entry name" value="MshD_Acetyltransferase"/>
</dbReference>
<dbReference type="SUPFAM" id="SSF55729">
    <property type="entry name" value="Acyl-CoA N-acyltransferases (Nat)"/>
    <property type="match status" value="1"/>
</dbReference>
<gene>
    <name evidence="2" type="ORF">CEY16_13670</name>
</gene>
<accession>A0A2I0QR94</accession>
<dbReference type="CDD" id="cd04301">
    <property type="entry name" value="NAT_SF"/>
    <property type="match status" value="1"/>
</dbReference>
<evidence type="ECO:0000259" key="1">
    <source>
        <dbReference type="PROSITE" id="PS51186"/>
    </source>
</evidence>
<dbReference type="Pfam" id="PF13508">
    <property type="entry name" value="Acetyltransf_7"/>
    <property type="match status" value="1"/>
</dbReference>
<dbReference type="InterPro" id="IPR000182">
    <property type="entry name" value="GNAT_dom"/>
</dbReference>
<reference evidence="2 3" key="1">
    <citation type="submission" date="2017-06" db="EMBL/GenBank/DDBJ databases">
        <title>the draft geome sequence of Illustriluteabacillus marina B3227.</title>
        <authorList>
            <person name="He R.-H."/>
            <person name="Du Z.-J."/>
        </authorList>
    </citation>
    <scope>NUCLEOTIDE SEQUENCE [LARGE SCALE GENOMIC DNA]</scope>
    <source>
        <strain evidence="2 3">B3227</strain>
    </source>
</reference>
<feature type="domain" description="N-acetyltransferase" evidence="1">
    <location>
        <begin position="3"/>
        <end position="157"/>
    </location>
</feature>
<keyword evidence="3" id="KW-1185">Reference proteome</keyword>
<dbReference type="PANTHER" id="PTHR43617:SF2">
    <property type="entry name" value="UPF0039 PROTEIN SLL0451"/>
    <property type="match status" value="1"/>
</dbReference>
<proteinExistence type="predicted"/>
<organism evidence="2 3">
    <name type="scientific">Halalkalibacillus sediminis</name>
    <dbReference type="NCBI Taxonomy" id="2018042"/>
    <lineage>
        <taxon>Bacteria</taxon>
        <taxon>Bacillati</taxon>
        <taxon>Bacillota</taxon>
        <taxon>Bacilli</taxon>
        <taxon>Bacillales</taxon>
        <taxon>Bacillaceae</taxon>
        <taxon>Halalkalibacillus</taxon>
    </lineage>
</organism>
<dbReference type="RefSeq" id="WP_101332607.1">
    <property type="nucleotide sequence ID" value="NZ_PJNH01000004.1"/>
</dbReference>
<name>A0A2I0QR94_9BACI</name>
<protein>
    <submittedName>
        <fullName evidence="2">GNAT family N-acetyltransferase</fullName>
    </submittedName>
</protein>